<feature type="compositionally biased region" description="Low complexity" evidence="1">
    <location>
        <begin position="315"/>
        <end position="330"/>
    </location>
</feature>
<accession>A0A482XDB1</accession>
<organism evidence="2 3">
    <name type="scientific">Laodelphax striatellus</name>
    <name type="common">Small brown planthopper</name>
    <name type="synonym">Delphax striatella</name>
    <dbReference type="NCBI Taxonomy" id="195883"/>
    <lineage>
        <taxon>Eukaryota</taxon>
        <taxon>Metazoa</taxon>
        <taxon>Ecdysozoa</taxon>
        <taxon>Arthropoda</taxon>
        <taxon>Hexapoda</taxon>
        <taxon>Insecta</taxon>
        <taxon>Pterygota</taxon>
        <taxon>Neoptera</taxon>
        <taxon>Paraneoptera</taxon>
        <taxon>Hemiptera</taxon>
        <taxon>Auchenorrhyncha</taxon>
        <taxon>Fulgoroidea</taxon>
        <taxon>Delphacidae</taxon>
        <taxon>Criomorphinae</taxon>
        <taxon>Laodelphax</taxon>
    </lineage>
</organism>
<protein>
    <submittedName>
        <fullName evidence="2">Uncharacterized protein</fullName>
    </submittedName>
</protein>
<evidence type="ECO:0000256" key="1">
    <source>
        <dbReference type="SAM" id="MobiDB-lite"/>
    </source>
</evidence>
<gene>
    <name evidence="2" type="ORF">LSTR_LSTR014338</name>
</gene>
<proteinExistence type="predicted"/>
<evidence type="ECO:0000313" key="2">
    <source>
        <dbReference type="EMBL" id="RZF43864.1"/>
    </source>
</evidence>
<feature type="region of interest" description="Disordered" evidence="1">
    <location>
        <begin position="160"/>
        <end position="344"/>
    </location>
</feature>
<feature type="compositionally biased region" description="Gly residues" evidence="1">
    <location>
        <begin position="222"/>
        <end position="252"/>
    </location>
</feature>
<name>A0A482XDB1_LAOST</name>
<feature type="compositionally biased region" description="Acidic residues" evidence="1">
    <location>
        <begin position="20"/>
        <end position="32"/>
    </location>
</feature>
<reference evidence="2 3" key="1">
    <citation type="journal article" date="2017" name="Gigascience">
        <title>Genome sequence of the small brown planthopper, Laodelphax striatellus.</title>
        <authorList>
            <person name="Zhu J."/>
            <person name="Jiang F."/>
            <person name="Wang X."/>
            <person name="Yang P."/>
            <person name="Bao Y."/>
            <person name="Zhao W."/>
            <person name="Wang W."/>
            <person name="Lu H."/>
            <person name="Wang Q."/>
            <person name="Cui N."/>
            <person name="Li J."/>
            <person name="Chen X."/>
            <person name="Luo L."/>
            <person name="Yu J."/>
            <person name="Kang L."/>
            <person name="Cui F."/>
        </authorList>
    </citation>
    <scope>NUCLEOTIDE SEQUENCE [LARGE SCALE GENOMIC DNA]</scope>
    <source>
        <strain evidence="2">Lst14</strain>
    </source>
</reference>
<dbReference type="AlphaFoldDB" id="A0A482XDB1"/>
<dbReference type="Proteomes" id="UP000291343">
    <property type="component" value="Unassembled WGS sequence"/>
</dbReference>
<feature type="compositionally biased region" description="Basic residues" evidence="1">
    <location>
        <begin position="203"/>
        <end position="213"/>
    </location>
</feature>
<evidence type="ECO:0000313" key="3">
    <source>
        <dbReference type="Proteomes" id="UP000291343"/>
    </source>
</evidence>
<feature type="compositionally biased region" description="Gly residues" evidence="1">
    <location>
        <begin position="270"/>
        <end position="289"/>
    </location>
</feature>
<sequence length="427" mass="42886">MSRTPGDIAPRARKCSIVTEECDDEDEEEEECGGGVGGVGDHSHSSAHSLSLNRRGSRSEGKLHLAVQELRREAALAVPPINVISEASTAPEPLSPASSVHKMASAAAAAASVKSASGGARTLPAPLATALSSPQLGVAMPPPKDASATIKEIGLKDIAEDSTKVTSPRAGFVGYEQRRGKFRKTRTASCSSSDASDEDYGGPKKRTKKSQLHRSRDFQDPGGSGGGGEGGGGGGNSGGGNNNGGGSLGGSGSENIPPDAAGGEREAGQENGGGGGRRQCFNGGGGGGGGRHRRGRGGETRLRESQSLNRITEVQEAPEPQAPPTQAQAPPKAPPPSPTPGAGEVLATNRNAAATGGKRSSALIGRYLNLQRKLCGMPLWGGGKQQAQRLCKGGSVGGGGGGTTGGGGSGMCHLHIGTTTDKCCHLC</sequence>
<dbReference type="EMBL" id="QKKF02012079">
    <property type="protein sequence ID" value="RZF43864.1"/>
    <property type="molecule type" value="Genomic_DNA"/>
</dbReference>
<feature type="region of interest" description="Disordered" evidence="1">
    <location>
        <begin position="1"/>
        <end position="60"/>
    </location>
</feature>
<keyword evidence="3" id="KW-1185">Reference proteome</keyword>
<comment type="caution">
    <text evidence="2">The sequence shown here is derived from an EMBL/GenBank/DDBJ whole genome shotgun (WGS) entry which is preliminary data.</text>
</comment>
<dbReference type="InParanoid" id="A0A482XDB1"/>